<dbReference type="InterPro" id="IPR016181">
    <property type="entry name" value="Acyl_CoA_acyltransferase"/>
</dbReference>
<name>A0A6A6J434_9PLEO</name>
<evidence type="ECO:0000313" key="2">
    <source>
        <dbReference type="EMBL" id="KAF2257117.1"/>
    </source>
</evidence>
<proteinExistence type="predicted"/>
<gene>
    <name evidence="2" type="ORF">BU26DRAFT_599682</name>
</gene>
<evidence type="ECO:0000259" key="1">
    <source>
        <dbReference type="PROSITE" id="PS51186"/>
    </source>
</evidence>
<dbReference type="Pfam" id="PF00583">
    <property type="entry name" value="Acetyltransf_1"/>
    <property type="match status" value="1"/>
</dbReference>
<keyword evidence="3" id="KW-1185">Reference proteome</keyword>
<sequence>MPSTAPREGKLILTPAIPADAPRIAELHMAGFGNDPILLAAFPTPAVRDALQRDLEARTVREIGSSRMSVLVVRCVEYEGEEKHDEGRGVDGVEEGKRKSTVVSLAKWAHPMAEAEEGQHVEEQPRARPEGTVVRILERYHEELEKVQSKVIGKTPCYRLNFVATDPSYRRRGAATQLLQWGIERSKQEGVPIYLESTVEAGLLYEGLGFVLKGVIPLEFLREETGKEGIGESGKELCFLFVP</sequence>
<dbReference type="GO" id="GO:0016747">
    <property type="term" value="F:acyltransferase activity, transferring groups other than amino-acyl groups"/>
    <property type="evidence" value="ECO:0007669"/>
    <property type="project" value="InterPro"/>
</dbReference>
<dbReference type="InterPro" id="IPR052523">
    <property type="entry name" value="Trichothecene_AcTrans"/>
</dbReference>
<protein>
    <recommendedName>
        <fullName evidence="1">N-acetyltransferase domain-containing protein</fullName>
    </recommendedName>
</protein>
<dbReference type="Proteomes" id="UP000800094">
    <property type="component" value="Unassembled WGS sequence"/>
</dbReference>
<accession>A0A6A6J434</accession>
<dbReference type="CDD" id="cd04301">
    <property type="entry name" value="NAT_SF"/>
    <property type="match status" value="1"/>
</dbReference>
<dbReference type="Gene3D" id="3.40.630.30">
    <property type="match status" value="1"/>
</dbReference>
<evidence type="ECO:0000313" key="3">
    <source>
        <dbReference type="Proteomes" id="UP000800094"/>
    </source>
</evidence>
<organism evidence="2 3">
    <name type="scientific">Trematosphaeria pertusa</name>
    <dbReference type="NCBI Taxonomy" id="390896"/>
    <lineage>
        <taxon>Eukaryota</taxon>
        <taxon>Fungi</taxon>
        <taxon>Dikarya</taxon>
        <taxon>Ascomycota</taxon>
        <taxon>Pezizomycotina</taxon>
        <taxon>Dothideomycetes</taxon>
        <taxon>Pleosporomycetidae</taxon>
        <taxon>Pleosporales</taxon>
        <taxon>Massarineae</taxon>
        <taxon>Trematosphaeriaceae</taxon>
        <taxon>Trematosphaeria</taxon>
    </lineage>
</organism>
<dbReference type="InterPro" id="IPR000182">
    <property type="entry name" value="GNAT_dom"/>
</dbReference>
<dbReference type="AlphaFoldDB" id="A0A6A6J434"/>
<dbReference type="PROSITE" id="PS51186">
    <property type="entry name" value="GNAT"/>
    <property type="match status" value="1"/>
</dbReference>
<reference evidence="2" key="1">
    <citation type="journal article" date="2020" name="Stud. Mycol.">
        <title>101 Dothideomycetes genomes: a test case for predicting lifestyles and emergence of pathogens.</title>
        <authorList>
            <person name="Haridas S."/>
            <person name="Albert R."/>
            <person name="Binder M."/>
            <person name="Bloem J."/>
            <person name="Labutti K."/>
            <person name="Salamov A."/>
            <person name="Andreopoulos B."/>
            <person name="Baker S."/>
            <person name="Barry K."/>
            <person name="Bills G."/>
            <person name="Bluhm B."/>
            <person name="Cannon C."/>
            <person name="Castanera R."/>
            <person name="Culley D."/>
            <person name="Daum C."/>
            <person name="Ezra D."/>
            <person name="Gonzalez J."/>
            <person name="Henrissat B."/>
            <person name="Kuo A."/>
            <person name="Liang C."/>
            <person name="Lipzen A."/>
            <person name="Lutzoni F."/>
            <person name="Magnuson J."/>
            <person name="Mondo S."/>
            <person name="Nolan M."/>
            <person name="Ohm R."/>
            <person name="Pangilinan J."/>
            <person name="Park H.-J."/>
            <person name="Ramirez L."/>
            <person name="Alfaro M."/>
            <person name="Sun H."/>
            <person name="Tritt A."/>
            <person name="Yoshinaga Y."/>
            <person name="Zwiers L.-H."/>
            <person name="Turgeon B."/>
            <person name="Goodwin S."/>
            <person name="Spatafora J."/>
            <person name="Crous P."/>
            <person name="Grigoriev I."/>
        </authorList>
    </citation>
    <scope>NUCLEOTIDE SEQUENCE</scope>
    <source>
        <strain evidence="2">CBS 122368</strain>
    </source>
</reference>
<dbReference type="GeneID" id="54588450"/>
<dbReference type="RefSeq" id="XP_033692121.1">
    <property type="nucleotide sequence ID" value="XM_033835120.1"/>
</dbReference>
<dbReference type="OrthoDB" id="2832510at2759"/>
<dbReference type="PANTHER" id="PTHR42791">
    <property type="entry name" value="GNAT FAMILY ACETYLTRANSFERASE"/>
    <property type="match status" value="1"/>
</dbReference>
<dbReference type="SUPFAM" id="SSF55729">
    <property type="entry name" value="Acyl-CoA N-acyltransferases (Nat)"/>
    <property type="match status" value="1"/>
</dbReference>
<dbReference type="EMBL" id="ML987189">
    <property type="protein sequence ID" value="KAF2257117.1"/>
    <property type="molecule type" value="Genomic_DNA"/>
</dbReference>
<dbReference type="PANTHER" id="PTHR42791:SF2">
    <property type="entry name" value="N-ACETYLTRANSFERASE DOMAIN-CONTAINING PROTEIN"/>
    <property type="match status" value="1"/>
</dbReference>
<feature type="domain" description="N-acetyltransferase" evidence="1">
    <location>
        <begin position="88"/>
        <end position="228"/>
    </location>
</feature>